<protein>
    <submittedName>
        <fullName evidence="9">Arylsulfatase I</fullName>
    </submittedName>
</protein>
<feature type="signal peptide" evidence="7">
    <location>
        <begin position="1"/>
        <end position="22"/>
    </location>
</feature>
<comment type="similarity">
    <text evidence="1">Belongs to the sulfatase family.</text>
</comment>
<dbReference type="SUPFAM" id="SSF53649">
    <property type="entry name" value="Alkaline phosphatase-like"/>
    <property type="match status" value="1"/>
</dbReference>
<dbReference type="Gene3D" id="3.40.720.10">
    <property type="entry name" value="Alkaline Phosphatase, subunit A"/>
    <property type="match status" value="1"/>
</dbReference>
<name>A0A9N8E4U9_9STRA</name>
<keyword evidence="5" id="KW-0325">Glycoprotein</keyword>
<dbReference type="Pfam" id="PF00884">
    <property type="entry name" value="Sulfatase"/>
    <property type="match status" value="1"/>
</dbReference>
<evidence type="ECO:0000256" key="5">
    <source>
        <dbReference type="ARBA" id="ARBA00023180"/>
    </source>
</evidence>
<evidence type="ECO:0000256" key="7">
    <source>
        <dbReference type="SAM" id="SignalP"/>
    </source>
</evidence>
<comment type="caution">
    <text evidence="9">The sequence shown here is derived from an EMBL/GenBank/DDBJ whole genome shotgun (WGS) entry which is preliminary data.</text>
</comment>
<dbReference type="InterPro" id="IPR024607">
    <property type="entry name" value="Sulfatase_CS"/>
</dbReference>
<dbReference type="InterPro" id="IPR017850">
    <property type="entry name" value="Alkaline_phosphatase_core_sf"/>
</dbReference>
<dbReference type="PROSITE" id="PS00149">
    <property type="entry name" value="SULFATASE_2"/>
    <property type="match status" value="1"/>
</dbReference>
<accession>A0A9N8E4U9</accession>
<organism evidence="9 10">
    <name type="scientific">Seminavis robusta</name>
    <dbReference type="NCBI Taxonomy" id="568900"/>
    <lineage>
        <taxon>Eukaryota</taxon>
        <taxon>Sar</taxon>
        <taxon>Stramenopiles</taxon>
        <taxon>Ochrophyta</taxon>
        <taxon>Bacillariophyta</taxon>
        <taxon>Bacillariophyceae</taxon>
        <taxon>Bacillariophycidae</taxon>
        <taxon>Naviculales</taxon>
        <taxon>Naviculaceae</taxon>
        <taxon>Seminavis</taxon>
    </lineage>
</organism>
<feature type="domain" description="Sulfatase N-terminal" evidence="8">
    <location>
        <begin position="39"/>
        <end position="374"/>
    </location>
</feature>
<dbReference type="InterPro" id="IPR047115">
    <property type="entry name" value="ARSB"/>
</dbReference>
<keyword evidence="3" id="KW-0378">Hydrolase</keyword>
<keyword evidence="2" id="KW-0479">Metal-binding</keyword>
<dbReference type="GO" id="GO:0046872">
    <property type="term" value="F:metal ion binding"/>
    <property type="evidence" value="ECO:0007669"/>
    <property type="project" value="UniProtKB-KW"/>
</dbReference>
<evidence type="ECO:0000256" key="1">
    <source>
        <dbReference type="ARBA" id="ARBA00008779"/>
    </source>
</evidence>
<dbReference type="Gene3D" id="3.30.1120.10">
    <property type="match status" value="1"/>
</dbReference>
<feature type="chain" id="PRO_5040442462" evidence="7">
    <location>
        <begin position="23"/>
        <end position="546"/>
    </location>
</feature>
<gene>
    <name evidence="9" type="ORF">SEMRO_652_G181840.1</name>
</gene>
<evidence type="ECO:0000256" key="2">
    <source>
        <dbReference type="ARBA" id="ARBA00022723"/>
    </source>
</evidence>
<dbReference type="PANTHER" id="PTHR10342:SF274">
    <property type="entry name" value="ARYLSULFATASE B"/>
    <property type="match status" value="1"/>
</dbReference>
<evidence type="ECO:0000256" key="6">
    <source>
        <dbReference type="SAM" id="MobiDB-lite"/>
    </source>
</evidence>
<keyword evidence="7" id="KW-0732">Signal</keyword>
<evidence type="ECO:0000256" key="3">
    <source>
        <dbReference type="ARBA" id="ARBA00022801"/>
    </source>
</evidence>
<dbReference type="CDD" id="cd16029">
    <property type="entry name" value="4-S"/>
    <property type="match status" value="1"/>
</dbReference>
<dbReference type="PANTHER" id="PTHR10342">
    <property type="entry name" value="ARYLSULFATASE"/>
    <property type="match status" value="1"/>
</dbReference>
<proteinExistence type="inferred from homology"/>
<keyword evidence="4" id="KW-0106">Calcium</keyword>
<dbReference type="InterPro" id="IPR000917">
    <property type="entry name" value="Sulfatase_N"/>
</dbReference>
<evidence type="ECO:0000256" key="4">
    <source>
        <dbReference type="ARBA" id="ARBA00022837"/>
    </source>
</evidence>
<feature type="region of interest" description="Disordered" evidence="6">
    <location>
        <begin position="439"/>
        <end position="460"/>
    </location>
</feature>
<reference evidence="9" key="1">
    <citation type="submission" date="2020-06" db="EMBL/GenBank/DDBJ databases">
        <authorList>
            <consortium name="Plant Systems Biology data submission"/>
        </authorList>
    </citation>
    <scope>NUCLEOTIDE SEQUENCE</scope>
    <source>
        <strain evidence="9">D6</strain>
    </source>
</reference>
<dbReference type="AlphaFoldDB" id="A0A9N8E4U9"/>
<dbReference type="OrthoDB" id="408574at2759"/>
<evidence type="ECO:0000259" key="8">
    <source>
        <dbReference type="Pfam" id="PF00884"/>
    </source>
</evidence>
<keyword evidence="10" id="KW-1185">Reference proteome</keyword>
<dbReference type="GO" id="GO:0008484">
    <property type="term" value="F:sulfuric ester hydrolase activity"/>
    <property type="evidence" value="ECO:0007669"/>
    <property type="project" value="InterPro"/>
</dbReference>
<sequence>MKILTRLAVLFVATGSVMLADSSNNEEATTTTTTTKKKPHVLLIVMDDLGSHDLGRHGSGIHTPTLDALAAEGVYMDQYYVLPYCSPTRAALLSGRYPLHTGCHQVITYDSVQGLPLDEETLAQVMRRAGYKSHAVGKWHVGYADWKMTPTFRGFETFFGFYTGGEDYFAHRNGARAYDLRWDKEEFCGHGCSRLPDERGNYSTQVFTREAMRVIQQHDNSSDNDHPLFLYLAYQAVHAPDEVPEKYRRRYDHIAKKLKWDKRRQTYAGMLTAADEGIRHVVRALKRKGMWEDTVVVFTTDNGGPTAVCAIQGSSNYPKRGGKCTLYEGGTTGDGFVGGPALATHWKVPGGHNRTYPHLFHVVDWLPTIAAASGVAPNGKPLDGVNHLGALQNHNNNNQGTTTTQQPPREELFVGYSYVPIKGGQWYGPAIRYQNWKLIQGDSGGPEDPDHFPPGTKEPVDGGNTSVSYSLYDLAQDPNEQHDVAKANPSMVRKLQAKLRHYQETYVPPQPNQDPSCPFPGPTHTEEFGLVCTPWCDKAQEIVVYA</sequence>
<evidence type="ECO:0000313" key="10">
    <source>
        <dbReference type="Proteomes" id="UP001153069"/>
    </source>
</evidence>
<dbReference type="Proteomes" id="UP001153069">
    <property type="component" value="Unassembled WGS sequence"/>
</dbReference>
<evidence type="ECO:0000313" key="9">
    <source>
        <dbReference type="EMBL" id="CAB9514428.1"/>
    </source>
</evidence>
<dbReference type="EMBL" id="CAICTM010000651">
    <property type="protein sequence ID" value="CAB9514428.1"/>
    <property type="molecule type" value="Genomic_DNA"/>
</dbReference>